<comment type="caution">
    <text evidence="2">The sequence shown here is derived from an EMBL/GenBank/DDBJ whole genome shotgun (WGS) entry which is preliminary data.</text>
</comment>
<proteinExistence type="predicted"/>
<dbReference type="RefSeq" id="WP_387702009.1">
    <property type="nucleotide sequence ID" value="NZ_JBIAMX010000015.1"/>
</dbReference>
<dbReference type="EMBL" id="JBIAMX010000015">
    <property type="protein sequence ID" value="MFF0545560.1"/>
    <property type="molecule type" value="Genomic_DNA"/>
</dbReference>
<name>A0ABW6PT08_9NOCA</name>
<dbReference type="Pfam" id="PF05368">
    <property type="entry name" value="NmrA"/>
    <property type="match status" value="1"/>
</dbReference>
<dbReference type="InterPro" id="IPR036291">
    <property type="entry name" value="NAD(P)-bd_dom_sf"/>
</dbReference>
<evidence type="ECO:0000313" key="3">
    <source>
        <dbReference type="Proteomes" id="UP001601444"/>
    </source>
</evidence>
<dbReference type="Gene3D" id="3.40.50.720">
    <property type="entry name" value="NAD(P)-binding Rossmann-like Domain"/>
    <property type="match status" value="1"/>
</dbReference>
<dbReference type="PANTHER" id="PTHR47129:SF1">
    <property type="entry name" value="NMRA-LIKE DOMAIN-CONTAINING PROTEIN"/>
    <property type="match status" value="1"/>
</dbReference>
<dbReference type="SUPFAM" id="SSF51735">
    <property type="entry name" value="NAD(P)-binding Rossmann-fold domains"/>
    <property type="match status" value="1"/>
</dbReference>
<evidence type="ECO:0000259" key="1">
    <source>
        <dbReference type="Pfam" id="PF05368"/>
    </source>
</evidence>
<dbReference type="PANTHER" id="PTHR47129">
    <property type="entry name" value="QUINONE OXIDOREDUCTASE 2"/>
    <property type="match status" value="1"/>
</dbReference>
<organism evidence="2 3">
    <name type="scientific">Nocardia thailandica</name>
    <dbReference type="NCBI Taxonomy" id="257275"/>
    <lineage>
        <taxon>Bacteria</taxon>
        <taxon>Bacillati</taxon>
        <taxon>Actinomycetota</taxon>
        <taxon>Actinomycetes</taxon>
        <taxon>Mycobacteriales</taxon>
        <taxon>Nocardiaceae</taxon>
        <taxon>Nocardia</taxon>
    </lineage>
</organism>
<gene>
    <name evidence="2" type="ORF">ACFYTF_22255</name>
</gene>
<reference evidence="2 3" key="1">
    <citation type="submission" date="2024-10" db="EMBL/GenBank/DDBJ databases">
        <title>The Natural Products Discovery Center: Release of the First 8490 Sequenced Strains for Exploring Actinobacteria Biosynthetic Diversity.</title>
        <authorList>
            <person name="Kalkreuter E."/>
            <person name="Kautsar S.A."/>
            <person name="Yang D."/>
            <person name="Bader C.D."/>
            <person name="Teijaro C.N."/>
            <person name="Fluegel L."/>
            <person name="Davis C.M."/>
            <person name="Simpson J.R."/>
            <person name="Lauterbach L."/>
            <person name="Steele A.D."/>
            <person name="Gui C."/>
            <person name="Meng S."/>
            <person name="Li G."/>
            <person name="Viehrig K."/>
            <person name="Ye F."/>
            <person name="Su P."/>
            <person name="Kiefer A.F."/>
            <person name="Nichols A."/>
            <person name="Cepeda A.J."/>
            <person name="Yan W."/>
            <person name="Fan B."/>
            <person name="Jiang Y."/>
            <person name="Adhikari A."/>
            <person name="Zheng C.-J."/>
            <person name="Schuster L."/>
            <person name="Cowan T.M."/>
            <person name="Smanski M.J."/>
            <person name="Chevrette M.G."/>
            <person name="De Carvalho L.P.S."/>
            <person name="Shen B."/>
        </authorList>
    </citation>
    <scope>NUCLEOTIDE SEQUENCE [LARGE SCALE GENOMIC DNA]</scope>
    <source>
        <strain evidence="2 3">NPDC004045</strain>
    </source>
</reference>
<feature type="domain" description="NmrA-like" evidence="1">
    <location>
        <begin position="2"/>
        <end position="227"/>
    </location>
</feature>
<evidence type="ECO:0000313" key="2">
    <source>
        <dbReference type="EMBL" id="MFF0545560.1"/>
    </source>
</evidence>
<dbReference type="InterPro" id="IPR008030">
    <property type="entry name" value="NmrA-like"/>
</dbReference>
<dbReference type="Proteomes" id="UP001601444">
    <property type="component" value="Unassembled WGS sequence"/>
</dbReference>
<dbReference type="InterPro" id="IPR052718">
    <property type="entry name" value="NmrA-type_oxidoreductase"/>
</dbReference>
<accession>A0ABW6PT08</accession>
<keyword evidence="3" id="KW-1185">Reference proteome</keyword>
<sequence>MTVAVTGASGQLGRLVVAELLAAGERPVAIVRDPAKAADLAEQGAEVRVASYDDPAALDAALAGVDRVLLVSGNEFGARVAQHTNVVRAAERAGVELLAYTSIPAAEDNPMRLADEHRATEQVVRASSVPSVLLRNSWYWENYTGGAGHAVATGVLHGAFGEGRVSGAARADYAAAAARVLTTDGHAGRTYELGGDSALSGEDLAAALSEAAGAPVRYENLSEADYAAGLRAAGLDEAHAAVLADADTGIARGALEVTTGDLTRLIGRPATPAAEVFRAALA</sequence>
<dbReference type="Gene3D" id="3.90.25.10">
    <property type="entry name" value="UDP-galactose 4-epimerase, domain 1"/>
    <property type="match status" value="1"/>
</dbReference>
<protein>
    <submittedName>
        <fullName evidence="2">NmrA family NAD(P)-binding protein</fullName>
    </submittedName>
</protein>